<gene>
    <name evidence="1" type="ORF">NGRA_1895</name>
</gene>
<organism evidence="1 2">
    <name type="scientific">Nosema granulosis</name>
    <dbReference type="NCBI Taxonomy" id="83296"/>
    <lineage>
        <taxon>Eukaryota</taxon>
        <taxon>Fungi</taxon>
        <taxon>Fungi incertae sedis</taxon>
        <taxon>Microsporidia</taxon>
        <taxon>Nosematidae</taxon>
        <taxon>Nosema</taxon>
    </lineage>
</organism>
<evidence type="ECO:0000313" key="2">
    <source>
        <dbReference type="Proteomes" id="UP000740883"/>
    </source>
</evidence>
<dbReference type="SUPFAM" id="SSF52540">
    <property type="entry name" value="P-loop containing nucleoside triphosphate hydrolases"/>
    <property type="match status" value="1"/>
</dbReference>
<dbReference type="EMBL" id="SBJO01000152">
    <property type="protein sequence ID" value="KAF9762611.1"/>
    <property type="molecule type" value="Genomic_DNA"/>
</dbReference>
<dbReference type="InterPro" id="IPR027417">
    <property type="entry name" value="P-loop_NTPase"/>
</dbReference>
<dbReference type="AlphaFoldDB" id="A0A9P6KYY2"/>
<name>A0A9P6KYY2_9MICR</name>
<sequence>MYKLFMTCLYDKLRKSIDKEKRDNPQIEFIAELVEIQEIDGDFKGIFAVKSSSKKGKIKDTLKIEEKLLIELGGDEYTGTLVDIVENEIHVICYQELSLGKYKLSRLINLNNFMLMRTLGSVKIAINIKNYVVSCFFTCLIRKIEDLIENLTLANLNDDIIILYILSLASCRKETKESVAENLLKEIEEERMTIIWDSLKKSSFESRETRKYMVDIIMDVHDLHDECELKGSEVDLVMKFSNLNINLENKMIYFNKNLNNSQKQAVNEINNSTSYKIIGPPGTGKTS</sequence>
<proteinExistence type="predicted"/>
<keyword evidence="2" id="KW-1185">Reference proteome</keyword>
<accession>A0A9P6KYY2</accession>
<reference evidence="1 2" key="1">
    <citation type="journal article" date="2020" name="Genome Biol. Evol.">
        <title>Comparative genomics of strictly vertically transmitted, feminizing microsporidia endosymbionts of amphipod crustaceans.</title>
        <authorList>
            <person name="Cormier A."/>
            <person name="Chebbi M.A."/>
            <person name="Giraud I."/>
            <person name="Wattier R."/>
            <person name="Teixeira M."/>
            <person name="Gilbert C."/>
            <person name="Rigaud T."/>
            <person name="Cordaux R."/>
        </authorList>
    </citation>
    <scope>NUCLEOTIDE SEQUENCE [LARGE SCALE GENOMIC DNA]</scope>
    <source>
        <strain evidence="1 2">Ou3-Ou53</strain>
    </source>
</reference>
<feature type="non-terminal residue" evidence="1">
    <location>
        <position position="287"/>
    </location>
</feature>
<protein>
    <recommendedName>
        <fullName evidence="3">DNA2/NAM7 helicase helicase domain-containing protein</fullName>
    </recommendedName>
</protein>
<dbReference type="Gene3D" id="3.40.50.300">
    <property type="entry name" value="P-loop containing nucleotide triphosphate hydrolases"/>
    <property type="match status" value="1"/>
</dbReference>
<comment type="caution">
    <text evidence="1">The sequence shown here is derived from an EMBL/GenBank/DDBJ whole genome shotgun (WGS) entry which is preliminary data.</text>
</comment>
<dbReference type="Gene3D" id="2.40.30.270">
    <property type="match status" value="1"/>
</dbReference>
<evidence type="ECO:0008006" key="3">
    <source>
        <dbReference type="Google" id="ProtNLM"/>
    </source>
</evidence>
<dbReference type="OrthoDB" id="6513042at2759"/>
<evidence type="ECO:0000313" key="1">
    <source>
        <dbReference type="EMBL" id="KAF9762611.1"/>
    </source>
</evidence>
<dbReference type="Proteomes" id="UP000740883">
    <property type="component" value="Unassembled WGS sequence"/>
</dbReference>